<sequence>LRITAHLYQAYSQKSDDFKAMDLAQFIDTTYYELTSIKKQTGDDLI</sequence>
<accession>A0A815Y6M9</accession>
<evidence type="ECO:0000313" key="1">
    <source>
        <dbReference type="EMBL" id="CAF1566251.1"/>
    </source>
</evidence>
<reference evidence="1" key="1">
    <citation type="submission" date="2021-02" db="EMBL/GenBank/DDBJ databases">
        <authorList>
            <person name="Nowell W R."/>
        </authorList>
    </citation>
    <scope>NUCLEOTIDE SEQUENCE</scope>
</reference>
<dbReference type="OrthoDB" id="10016885at2759"/>
<gene>
    <name evidence="1" type="ORF">GPM918_LOCUS40094</name>
    <name evidence="2" type="ORF">SRO942_LOCUS41015</name>
</gene>
<proteinExistence type="predicted"/>
<dbReference type="AlphaFoldDB" id="A0A815Y6M9"/>
<dbReference type="EMBL" id="CAJNOQ010029076">
    <property type="protein sequence ID" value="CAF1566251.1"/>
    <property type="molecule type" value="Genomic_DNA"/>
</dbReference>
<evidence type="ECO:0000313" key="2">
    <source>
        <dbReference type="EMBL" id="CAF4428529.1"/>
    </source>
</evidence>
<evidence type="ECO:0000313" key="3">
    <source>
        <dbReference type="Proteomes" id="UP000663829"/>
    </source>
</evidence>
<name>A0A815Y6M9_9BILA</name>
<dbReference type="Proteomes" id="UP000663829">
    <property type="component" value="Unassembled WGS sequence"/>
</dbReference>
<protein>
    <submittedName>
        <fullName evidence="1">Uncharacterized protein</fullName>
    </submittedName>
</protein>
<feature type="non-terminal residue" evidence="1">
    <location>
        <position position="1"/>
    </location>
</feature>
<organism evidence="1 3">
    <name type="scientific">Didymodactylos carnosus</name>
    <dbReference type="NCBI Taxonomy" id="1234261"/>
    <lineage>
        <taxon>Eukaryota</taxon>
        <taxon>Metazoa</taxon>
        <taxon>Spiralia</taxon>
        <taxon>Gnathifera</taxon>
        <taxon>Rotifera</taxon>
        <taxon>Eurotatoria</taxon>
        <taxon>Bdelloidea</taxon>
        <taxon>Philodinida</taxon>
        <taxon>Philodinidae</taxon>
        <taxon>Didymodactylos</taxon>
    </lineage>
</organism>
<dbReference type="Proteomes" id="UP000681722">
    <property type="component" value="Unassembled WGS sequence"/>
</dbReference>
<comment type="caution">
    <text evidence="1">The sequence shown here is derived from an EMBL/GenBank/DDBJ whole genome shotgun (WGS) entry which is preliminary data.</text>
</comment>
<keyword evidence="3" id="KW-1185">Reference proteome</keyword>
<dbReference type="EMBL" id="CAJOBC010094871">
    <property type="protein sequence ID" value="CAF4428529.1"/>
    <property type="molecule type" value="Genomic_DNA"/>
</dbReference>